<accession>A0A3N5YLK7</accession>
<evidence type="ECO:0000259" key="10">
    <source>
        <dbReference type="PROSITE" id="PS51330"/>
    </source>
</evidence>
<dbReference type="Pfam" id="PF00186">
    <property type="entry name" value="DHFR_1"/>
    <property type="match status" value="1"/>
</dbReference>
<dbReference type="EC" id="1.5.1.3" evidence="3 8"/>
<organism evidence="11 12">
    <name type="scientific">Alteromonas sediminis</name>
    <dbReference type="NCBI Taxonomy" id="2259342"/>
    <lineage>
        <taxon>Bacteria</taxon>
        <taxon>Pseudomonadati</taxon>
        <taxon>Pseudomonadota</taxon>
        <taxon>Gammaproteobacteria</taxon>
        <taxon>Alteromonadales</taxon>
        <taxon>Alteromonadaceae</taxon>
        <taxon>Alteromonas/Salinimonas group</taxon>
        <taxon>Alteromonas</taxon>
    </lineage>
</organism>
<evidence type="ECO:0000256" key="8">
    <source>
        <dbReference type="PIRNR" id="PIRNR000194"/>
    </source>
</evidence>
<evidence type="ECO:0000313" key="11">
    <source>
        <dbReference type="EMBL" id="RPJ66051.1"/>
    </source>
</evidence>
<dbReference type="FunFam" id="3.40.430.10:FF:000001">
    <property type="entry name" value="Dihydrofolate reductase"/>
    <property type="match status" value="1"/>
</dbReference>
<dbReference type="PRINTS" id="PR00070">
    <property type="entry name" value="DHFR"/>
</dbReference>
<comment type="similarity">
    <text evidence="2 8 9">Belongs to the dihydrofolate reductase family.</text>
</comment>
<dbReference type="NCBIfam" id="NF008037">
    <property type="entry name" value="PRK10769.1"/>
    <property type="match status" value="1"/>
</dbReference>
<dbReference type="GO" id="GO:0005829">
    <property type="term" value="C:cytosol"/>
    <property type="evidence" value="ECO:0007669"/>
    <property type="project" value="TreeGrafter"/>
</dbReference>
<dbReference type="PANTHER" id="PTHR48069">
    <property type="entry name" value="DIHYDROFOLATE REDUCTASE"/>
    <property type="match status" value="1"/>
</dbReference>
<dbReference type="InterPro" id="IPR024072">
    <property type="entry name" value="DHFR-like_dom_sf"/>
</dbReference>
<dbReference type="EMBL" id="RPOK01000004">
    <property type="protein sequence ID" value="RPJ66051.1"/>
    <property type="molecule type" value="Genomic_DNA"/>
</dbReference>
<dbReference type="PROSITE" id="PS51330">
    <property type="entry name" value="DHFR_2"/>
    <property type="match status" value="1"/>
</dbReference>
<comment type="pathway">
    <text evidence="1 8">Cofactor biosynthesis; tetrahydrofolate biosynthesis; 5,6,7,8-tetrahydrofolate from 7,8-dihydrofolate: step 1/1.</text>
</comment>
<evidence type="ECO:0000256" key="2">
    <source>
        <dbReference type="ARBA" id="ARBA00009539"/>
    </source>
</evidence>
<sequence>MSKLAMIAAMAHNRVIGANNDMPWHMPADLKHFKQVTLGKPVIMGRKTYESIGKALPGRQNIVITQQAEFTLPDAQVLNNIDDAVTLARQSDAEEIMIIGGGTLYQAMLPHADRLYLTFIDLDVSGDTYFPDYMSAAKWRETSKESHHADEKNPHDYTFVCLERA</sequence>
<dbReference type="InterPro" id="IPR001796">
    <property type="entry name" value="DHFR_dom"/>
</dbReference>
<evidence type="ECO:0000256" key="4">
    <source>
        <dbReference type="ARBA" id="ARBA00022563"/>
    </source>
</evidence>
<dbReference type="SUPFAM" id="SSF53597">
    <property type="entry name" value="Dihydrofolate reductase-like"/>
    <property type="match status" value="1"/>
</dbReference>
<keyword evidence="6 8" id="KW-0560">Oxidoreductase</keyword>
<dbReference type="PIRSF" id="PIRSF000194">
    <property type="entry name" value="DHFR"/>
    <property type="match status" value="1"/>
</dbReference>
<feature type="domain" description="DHFR" evidence="10">
    <location>
        <begin position="3"/>
        <end position="164"/>
    </location>
</feature>
<evidence type="ECO:0000256" key="1">
    <source>
        <dbReference type="ARBA" id="ARBA00004903"/>
    </source>
</evidence>
<dbReference type="OrthoDB" id="9804315at2"/>
<dbReference type="GO" id="GO:0070401">
    <property type="term" value="F:NADP+ binding"/>
    <property type="evidence" value="ECO:0007669"/>
    <property type="project" value="UniProtKB-ARBA"/>
</dbReference>
<gene>
    <name evidence="11" type="ORF">DRW07_14720</name>
</gene>
<name>A0A3N5YLK7_9ALTE</name>
<dbReference type="GO" id="GO:0006730">
    <property type="term" value="P:one-carbon metabolic process"/>
    <property type="evidence" value="ECO:0007669"/>
    <property type="project" value="UniProtKB-KW"/>
</dbReference>
<keyword evidence="5 8" id="KW-0521">NADP</keyword>
<evidence type="ECO:0000256" key="7">
    <source>
        <dbReference type="ARBA" id="ARBA00025067"/>
    </source>
</evidence>
<proteinExistence type="inferred from homology"/>
<comment type="function">
    <text evidence="7 8">Key enzyme in folate metabolism. Catalyzes an essential reaction for de novo glycine and purine synthesis, and for DNA precursor synthesis.</text>
</comment>
<comment type="caution">
    <text evidence="11">The sequence shown here is derived from an EMBL/GenBank/DDBJ whole genome shotgun (WGS) entry which is preliminary data.</text>
</comment>
<dbReference type="AlphaFoldDB" id="A0A3N5YLK7"/>
<evidence type="ECO:0000313" key="12">
    <source>
        <dbReference type="Proteomes" id="UP000275281"/>
    </source>
</evidence>
<dbReference type="GO" id="GO:0046452">
    <property type="term" value="P:dihydrofolate metabolic process"/>
    <property type="evidence" value="ECO:0007669"/>
    <property type="project" value="TreeGrafter"/>
</dbReference>
<dbReference type="Gene3D" id="3.40.430.10">
    <property type="entry name" value="Dihydrofolate Reductase, subunit A"/>
    <property type="match status" value="1"/>
</dbReference>
<evidence type="ECO:0000256" key="9">
    <source>
        <dbReference type="RuleBase" id="RU004474"/>
    </source>
</evidence>
<evidence type="ECO:0000256" key="3">
    <source>
        <dbReference type="ARBA" id="ARBA00012856"/>
    </source>
</evidence>
<dbReference type="GO" id="GO:0046654">
    <property type="term" value="P:tetrahydrofolate biosynthetic process"/>
    <property type="evidence" value="ECO:0007669"/>
    <property type="project" value="UniProtKB-UniPathway"/>
</dbReference>
<keyword evidence="4 8" id="KW-0554">One-carbon metabolism</keyword>
<dbReference type="InterPro" id="IPR017925">
    <property type="entry name" value="DHFR_CS"/>
</dbReference>
<dbReference type="GO" id="GO:0004146">
    <property type="term" value="F:dihydrofolate reductase activity"/>
    <property type="evidence" value="ECO:0007669"/>
    <property type="project" value="UniProtKB-EC"/>
</dbReference>
<dbReference type="PANTHER" id="PTHR48069:SF3">
    <property type="entry name" value="DIHYDROFOLATE REDUCTASE"/>
    <property type="match status" value="1"/>
</dbReference>
<dbReference type="GO" id="GO:0046655">
    <property type="term" value="P:folic acid metabolic process"/>
    <property type="evidence" value="ECO:0007669"/>
    <property type="project" value="TreeGrafter"/>
</dbReference>
<dbReference type="RefSeq" id="WP_124028682.1">
    <property type="nucleotide sequence ID" value="NZ_JBHRSN010000007.1"/>
</dbReference>
<dbReference type="UniPathway" id="UPA00077">
    <property type="reaction ID" value="UER00158"/>
</dbReference>
<dbReference type="Proteomes" id="UP000275281">
    <property type="component" value="Unassembled WGS sequence"/>
</dbReference>
<reference evidence="11 12" key="1">
    <citation type="submission" date="2018-11" db="EMBL/GenBank/DDBJ databases">
        <authorList>
            <person name="Ye M.-Q."/>
            <person name="Du Z.-J."/>
        </authorList>
    </citation>
    <scope>NUCLEOTIDE SEQUENCE [LARGE SCALE GENOMIC DNA]</scope>
    <source>
        <strain evidence="11 12">U0105</strain>
    </source>
</reference>
<comment type="catalytic activity">
    <reaction evidence="8">
        <text>(6S)-5,6,7,8-tetrahydrofolate + NADP(+) = 7,8-dihydrofolate + NADPH + H(+)</text>
        <dbReference type="Rhea" id="RHEA:15009"/>
        <dbReference type="ChEBI" id="CHEBI:15378"/>
        <dbReference type="ChEBI" id="CHEBI:57451"/>
        <dbReference type="ChEBI" id="CHEBI:57453"/>
        <dbReference type="ChEBI" id="CHEBI:57783"/>
        <dbReference type="ChEBI" id="CHEBI:58349"/>
        <dbReference type="EC" id="1.5.1.3"/>
    </reaction>
</comment>
<keyword evidence="12" id="KW-1185">Reference proteome</keyword>
<dbReference type="CDD" id="cd00209">
    <property type="entry name" value="DHFR"/>
    <property type="match status" value="1"/>
</dbReference>
<dbReference type="InterPro" id="IPR012259">
    <property type="entry name" value="DHFR"/>
</dbReference>
<evidence type="ECO:0000256" key="6">
    <source>
        <dbReference type="ARBA" id="ARBA00023002"/>
    </source>
</evidence>
<evidence type="ECO:0000256" key="5">
    <source>
        <dbReference type="ARBA" id="ARBA00022857"/>
    </source>
</evidence>
<protein>
    <recommendedName>
        <fullName evidence="3 8">Dihydrofolate reductase</fullName>
        <ecNumber evidence="3 8">1.5.1.3</ecNumber>
    </recommendedName>
</protein>
<dbReference type="PROSITE" id="PS00075">
    <property type="entry name" value="DHFR_1"/>
    <property type="match status" value="1"/>
</dbReference>